<keyword evidence="4" id="KW-0680">Restriction system</keyword>
<dbReference type="EMBL" id="HF563609">
    <property type="protein sequence ID" value="CCP27480.1"/>
    <property type="molecule type" value="Genomic_DNA"/>
</dbReference>
<dbReference type="EC" id="2.1.1.-" evidence="5"/>
<protein>
    <recommendedName>
        <fullName evidence="5">Methyltransferase</fullName>
        <ecNumber evidence="5">2.1.1.-</ecNumber>
    </recommendedName>
</protein>
<dbReference type="Gene3D" id="3.90.1530.10">
    <property type="entry name" value="Conserved hypothetical protein from pyrococcus furiosus pfu- 392566-001, ParB domain"/>
    <property type="match status" value="1"/>
</dbReference>
<dbReference type="InterPro" id="IPR015840">
    <property type="entry name" value="DNA_MeTrfase_ParB"/>
</dbReference>
<sequence length="463" mass="52510">MRGVLIFRNMLNKSGGGVSRKNSQNSRAGVYAINLDFAVSEDVNNKQKKEAPILDIRKIPLEKLNPAKYNPRKDLKPGDAEYEKLKKSMETFGYVEPIVWNKQTGNIVGGHQRLKILQHQGNTEIECVVVDLDETEEKALNVALNKVSGEWDLPKLADLIGELDNGIFDITLTGFDAAEIEDLFSKVHDKDVKEDDFDVDEALKEPVISKPGDLWLLGHHRLLCGDSTKAKTYEKLLDGKKANLAVTDPPYNVNFTAGKENERLIKNDNQKDDEFYEFLLAAFKNIYQALADGGALYVFHADTEGLNFRNAVKEVGFHLSGVCIWVKDSLVLGRSDYQWQHEPIIYCWKPTGRHRWYADRKQTTVWQFDRPKKSKEHPTMKPVALCAYPIQNSSAPNGIVLDPFSGSFSTGIACEQLDRICYAIELDEKYVDAGVKRYVEYMGSDDEVFLIRDEKKIPYKACF</sequence>
<comment type="similarity">
    <text evidence="1 5">Belongs to the N(4)/N(6)-methyltransferase family.</text>
</comment>
<keyword evidence="8" id="KW-1185">Reference proteome</keyword>
<dbReference type="STRING" id="1209989.TepRe1_2430"/>
<dbReference type="InterPro" id="IPR003115">
    <property type="entry name" value="ParB_N"/>
</dbReference>
<evidence type="ECO:0000313" key="7">
    <source>
        <dbReference type="EMBL" id="CCP27480.1"/>
    </source>
</evidence>
<dbReference type="Pfam" id="PF02195">
    <property type="entry name" value="ParB_N"/>
    <property type="match status" value="1"/>
</dbReference>
<dbReference type="KEGG" id="tep:TepRe1_2430"/>
<accession>F4LTT4</accession>
<dbReference type="AlphaFoldDB" id="F4LTT4"/>
<dbReference type="GO" id="GO:0003677">
    <property type="term" value="F:DNA binding"/>
    <property type="evidence" value="ECO:0007669"/>
    <property type="project" value="InterPro"/>
</dbReference>
<dbReference type="SMART" id="SM00470">
    <property type="entry name" value="ParB"/>
    <property type="match status" value="1"/>
</dbReference>
<dbReference type="Proteomes" id="UP000010802">
    <property type="component" value="Chromosome"/>
</dbReference>
<dbReference type="HOGENOM" id="CLU_024927_0_0_9"/>
<name>F4LTT4_TEPAE</name>
<dbReference type="OrthoDB" id="9773571at2"/>
<evidence type="ECO:0000256" key="4">
    <source>
        <dbReference type="ARBA" id="ARBA00022747"/>
    </source>
</evidence>
<evidence type="ECO:0000313" key="8">
    <source>
        <dbReference type="Proteomes" id="UP000010802"/>
    </source>
</evidence>
<dbReference type="InterPro" id="IPR002941">
    <property type="entry name" value="DNA_methylase_N4/N6"/>
</dbReference>
<dbReference type="Pfam" id="PF01555">
    <property type="entry name" value="N6_N4_Mtase"/>
    <property type="match status" value="1"/>
</dbReference>
<dbReference type="Gene3D" id="3.40.50.150">
    <property type="entry name" value="Vaccinia Virus protein VP39"/>
    <property type="match status" value="1"/>
</dbReference>
<reference evidence="8" key="1">
    <citation type="journal article" date="2013" name="Genome Announc.">
        <title>First genome sequence of a syntrophic acetate-oxidizing bacterium, Tepidanaerobacter acetatoxydans strain Re1.</title>
        <authorList>
            <person name="Manzoor S."/>
            <person name="Bongcam-Rudloff E."/>
            <person name="Schnurer A."/>
            <person name="Muller B."/>
        </authorList>
    </citation>
    <scope>NUCLEOTIDE SEQUENCE [LARGE SCALE GENOMIC DNA]</scope>
    <source>
        <strain evidence="8">Re1</strain>
    </source>
</reference>
<dbReference type="PRINTS" id="PR00508">
    <property type="entry name" value="S21N4MTFRASE"/>
</dbReference>
<dbReference type="GO" id="GO:0008170">
    <property type="term" value="F:N-methyltransferase activity"/>
    <property type="evidence" value="ECO:0007669"/>
    <property type="project" value="InterPro"/>
</dbReference>
<evidence type="ECO:0000256" key="3">
    <source>
        <dbReference type="ARBA" id="ARBA00022679"/>
    </source>
</evidence>
<dbReference type="eggNOG" id="COG1475">
    <property type="taxonomic scope" value="Bacteria"/>
</dbReference>
<dbReference type="PROSITE" id="PS00092">
    <property type="entry name" value="N6_MTASE"/>
    <property type="match status" value="1"/>
</dbReference>
<dbReference type="KEGG" id="tae:TepiRe1_2612"/>
<evidence type="ECO:0000256" key="2">
    <source>
        <dbReference type="ARBA" id="ARBA00022603"/>
    </source>
</evidence>
<evidence type="ECO:0000256" key="1">
    <source>
        <dbReference type="ARBA" id="ARBA00006594"/>
    </source>
</evidence>
<dbReference type="SUPFAM" id="SSF110849">
    <property type="entry name" value="ParB/Sulfiredoxin"/>
    <property type="match status" value="1"/>
</dbReference>
<dbReference type="InterPro" id="IPR002052">
    <property type="entry name" value="DNA_methylase_N6_adenine_CS"/>
</dbReference>
<evidence type="ECO:0000259" key="6">
    <source>
        <dbReference type="SMART" id="SM00470"/>
    </source>
</evidence>
<dbReference type="REBASE" id="35715">
    <property type="entry name" value="M.TspRe1ORF2430P"/>
</dbReference>
<dbReference type="CDD" id="cd16401">
    <property type="entry name" value="ParB_N_like_MT"/>
    <property type="match status" value="1"/>
</dbReference>
<dbReference type="GO" id="GO:0009307">
    <property type="term" value="P:DNA restriction-modification system"/>
    <property type="evidence" value="ECO:0007669"/>
    <property type="project" value="UniProtKB-KW"/>
</dbReference>
<dbReference type="InterPro" id="IPR001091">
    <property type="entry name" value="RM_Methyltransferase"/>
</dbReference>
<dbReference type="PIRSF" id="PIRSF036758">
    <property type="entry name" value="Aden_M_ParB"/>
    <property type="match status" value="1"/>
</dbReference>
<keyword evidence="3" id="KW-0808">Transferase</keyword>
<dbReference type="PATRIC" id="fig|1209989.3.peg.3000"/>
<dbReference type="InterPro" id="IPR029063">
    <property type="entry name" value="SAM-dependent_MTases_sf"/>
</dbReference>
<dbReference type="GO" id="GO:0032259">
    <property type="term" value="P:methylation"/>
    <property type="evidence" value="ECO:0007669"/>
    <property type="project" value="UniProtKB-KW"/>
</dbReference>
<dbReference type="SUPFAM" id="SSF53335">
    <property type="entry name" value="S-adenosyl-L-methionine-dependent methyltransferases"/>
    <property type="match status" value="1"/>
</dbReference>
<proteinExistence type="inferred from homology"/>
<organism evidence="7 8">
    <name type="scientific">Tepidanaerobacter acetatoxydans (strain DSM 21804 / JCM 16047 / Re1)</name>
    <dbReference type="NCBI Taxonomy" id="1209989"/>
    <lineage>
        <taxon>Bacteria</taxon>
        <taxon>Bacillati</taxon>
        <taxon>Bacillota</taxon>
        <taxon>Clostridia</taxon>
        <taxon>Thermosediminibacterales</taxon>
        <taxon>Tepidanaerobacteraceae</taxon>
        <taxon>Tepidanaerobacter</taxon>
    </lineage>
</organism>
<dbReference type="REBASE" id="58734">
    <property type="entry name" value="M.TacRe1ORF28030P"/>
</dbReference>
<feature type="domain" description="ParB-like N-terminal" evidence="6">
    <location>
        <begin position="57"/>
        <end position="146"/>
    </location>
</feature>
<keyword evidence="2 7" id="KW-0489">Methyltransferase</keyword>
<dbReference type="InterPro" id="IPR036086">
    <property type="entry name" value="ParB/Sulfiredoxin_sf"/>
</dbReference>
<accession>L0S2H8</accession>
<gene>
    <name evidence="7" type="ordered locus">TEPIRE1_2612</name>
</gene>
<dbReference type="eggNOG" id="COG0863">
    <property type="taxonomic scope" value="Bacteria"/>
</dbReference>
<evidence type="ECO:0000256" key="5">
    <source>
        <dbReference type="RuleBase" id="RU362026"/>
    </source>
</evidence>